<dbReference type="GeneID" id="87014127"/>
<organism evidence="2 3">
    <name type="scientific">Microbacterium maritypicum</name>
    <name type="common">Microbacterium liquefaciens</name>
    <dbReference type="NCBI Taxonomy" id="33918"/>
    <lineage>
        <taxon>Bacteria</taxon>
        <taxon>Bacillati</taxon>
        <taxon>Actinomycetota</taxon>
        <taxon>Actinomycetes</taxon>
        <taxon>Micrococcales</taxon>
        <taxon>Microbacteriaceae</taxon>
        <taxon>Microbacterium</taxon>
    </lineage>
</organism>
<dbReference type="InterPro" id="IPR057204">
    <property type="entry name" value="DUF7882"/>
</dbReference>
<accession>A0AAJ5VBU7</accession>
<feature type="domain" description="DUF7882" evidence="1">
    <location>
        <begin position="1"/>
        <end position="91"/>
    </location>
</feature>
<protein>
    <recommendedName>
        <fullName evidence="1">DUF7882 domain-containing protein</fullName>
    </recommendedName>
</protein>
<dbReference type="RefSeq" id="WP_017831166.1">
    <property type="nucleotide sequence ID" value="NZ_CBDRLE010000002.1"/>
</dbReference>
<name>A0AAJ5VBU7_MICMQ</name>
<evidence type="ECO:0000313" key="3">
    <source>
        <dbReference type="Proteomes" id="UP001214756"/>
    </source>
</evidence>
<proteinExistence type="predicted"/>
<sequence length="109" mass="11658">MGQFSYAGGSVVVDVDDRVLSHLRLVTVTKLRRAESFPLTLPLADGGTETLWMHASIPMRFTVEVDEVELQRPMLVKMMSAASGAGGLNLASADFARLVSPASVMHAVA</sequence>
<gene>
    <name evidence="2" type="ORF">PWF71_01280</name>
</gene>
<dbReference type="EMBL" id="CP118606">
    <property type="protein sequence ID" value="WEF21328.1"/>
    <property type="molecule type" value="Genomic_DNA"/>
</dbReference>
<evidence type="ECO:0000313" key="2">
    <source>
        <dbReference type="EMBL" id="WEF21328.1"/>
    </source>
</evidence>
<reference evidence="2" key="1">
    <citation type="submission" date="2023-02" db="EMBL/GenBank/DDBJ databases">
        <title>Genome sequence of Microbacterium liquefaciens B1075.</title>
        <authorList>
            <person name="Cao J."/>
            <person name="Li X."/>
        </authorList>
    </citation>
    <scope>NUCLEOTIDE SEQUENCE</scope>
    <source>
        <strain evidence="2">B1075</strain>
    </source>
</reference>
<evidence type="ECO:0000259" key="1">
    <source>
        <dbReference type="Pfam" id="PF25355"/>
    </source>
</evidence>
<dbReference type="Proteomes" id="UP001214756">
    <property type="component" value="Chromosome"/>
</dbReference>
<dbReference type="Pfam" id="PF25355">
    <property type="entry name" value="DUF7882"/>
    <property type="match status" value="1"/>
</dbReference>
<dbReference type="AlphaFoldDB" id="A0AAJ5VBU7"/>